<dbReference type="OrthoDB" id="1645614at2"/>
<dbReference type="Proteomes" id="UP000184088">
    <property type="component" value="Unassembled WGS sequence"/>
</dbReference>
<dbReference type="Pfam" id="PF07670">
    <property type="entry name" value="Gate"/>
    <property type="match status" value="1"/>
</dbReference>
<dbReference type="InterPro" id="IPR011642">
    <property type="entry name" value="Gate_dom"/>
</dbReference>
<feature type="transmembrane region" description="Helical" evidence="1">
    <location>
        <begin position="220"/>
        <end position="246"/>
    </location>
</feature>
<evidence type="ECO:0000259" key="2">
    <source>
        <dbReference type="Pfam" id="PF07670"/>
    </source>
</evidence>
<keyword evidence="4" id="KW-1185">Reference proteome</keyword>
<feature type="domain" description="Nucleoside transporter/FeoB GTPase Gate" evidence="2">
    <location>
        <begin position="47"/>
        <end position="144"/>
    </location>
</feature>
<evidence type="ECO:0000313" key="3">
    <source>
        <dbReference type="EMBL" id="SHF20919.1"/>
    </source>
</evidence>
<reference evidence="3 4" key="1">
    <citation type="submission" date="2016-11" db="EMBL/GenBank/DDBJ databases">
        <authorList>
            <person name="Jaros S."/>
            <person name="Januszkiewicz K."/>
            <person name="Wedrychowicz H."/>
        </authorList>
    </citation>
    <scope>NUCLEOTIDE SEQUENCE [LARGE SCALE GENOMIC DNA]</scope>
    <source>
        <strain evidence="3 4">DSM 17918</strain>
    </source>
</reference>
<dbReference type="RefSeq" id="WP_073343476.1">
    <property type="nucleotide sequence ID" value="NZ_FQVH01000014.1"/>
</dbReference>
<keyword evidence="1" id="KW-0812">Transmembrane</keyword>
<protein>
    <submittedName>
        <fullName evidence="3">Sporulation integral membrane protein YlbJ</fullName>
    </submittedName>
</protein>
<dbReference type="EMBL" id="FQVH01000014">
    <property type="protein sequence ID" value="SHF20919.1"/>
    <property type="molecule type" value="Genomic_DNA"/>
</dbReference>
<organism evidence="3 4">
    <name type="scientific">Caldanaerobius fijiensis DSM 17918</name>
    <dbReference type="NCBI Taxonomy" id="1121256"/>
    <lineage>
        <taxon>Bacteria</taxon>
        <taxon>Bacillati</taxon>
        <taxon>Bacillota</taxon>
        <taxon>Clostridia</taxon>
        <taxon>Thermoanaerobacterales</taxon>
        <taxon>Thermoanaerobacteraceae</taxon>
        <taxon>Caldanaerobius</taxon>
    </lineage>
</organism>
<keyword evidence="1" id="KW-1133">Transmembrane helix</keyword>
<dbReference type="AlphaFoldDB" id="A0A1M4ZS91"/>
<dbReference type="InterPro" id="IPR014226">
    <property type="entry name" value="Spore_IM_YlbJ"/>
</dbReference>
<evidence type="ECO:0000313" key="4">
    <source>
        <dbReference type="Proteomes" id="UP000184088"/>
    </source>
</evidence>
<feature type="transmembrane region" description="Helical" evidence="1">
    <location>
        <begin position="252"/>
        <end position="270"/>
    </location>
</feature>
<dbReference type="NCBIfam" id="TIGR02871">
    <property type="entry name" value="spore_ylbJ"/>
    <property type="match status" value="1"/>
</dbReference>
<feature type="transmembrane region" description="Helical" evidence="1">
    <location>
        <begin position="310"/>
        <end position="335"/>
    </location>
</feature>
<name>A0A1M4ZS91_9THEO</name>
<feature type="transmembrane region" description="Helical" evidence="1">
    <location>
        <begin position="12"/>
        <end position="30"/>
    </location>
</feature>
<feature type="transmembrane region" description="Helical" evidence="1">
    <location>
        <begin position="87"/>
        <end position="104"/>
    </location>
</feature>
<feature type="transmembrane region" description="Helical" evidence="1">
    <location>
        <begin position="51"/>
        <end position="75"/>
    </location>
</feature>
<keyword evidence="1" id="KW-0472">Membrane</keyword>
<dbReference type="STRING" id="1121256.SAMN02746089_01492"/>
<feature type="transmembrane region" description="Helical" evidence="1">
    <location>
        <begin position="356"/>
        <end position="377"/>
    </location>
</feature>
<feature type="transmembrane region" description="Helical" evidence="1">
    <location>
        <begin position="152"/>
        <end position="173"/>
    </location>
</feature>
<gene>
    <name evidence="3" type="ORF">SAMN02746089_01492</name>
</gene>
<accession>A0A1M4ZS91</accession>
<feature type="transmembrane region" description="Helical" evidence="1">
    <location>
        <begin position="282"/>
        <end position="304"/>
    </location>
</feature>
<evidence type="ECO:0000256" key="1">
    <source>
        <dbReference type="SAM" id="Phobius"/>
    </source>
</evidence>
<sequence>MGYKDKYENVLTTILIFLVTATIVLLIVFPKETLGAASAGVKLWLNTVLPSLLPFFVGSELLLGLGVVNFIGVLLEPIMRPVFNVPGAGSFAIAMGFTSGYPMGAKIISRMREEKLCTRAEAERLMAFCNNSGPLFMIGAVGVGMFKSPLLGYVIIISNYLGALTVGIIFRFYKNKREKHTQIKINLKKALKEMIENRKKDGRPFGELLSDSIVSSVNTILMIGGFIVFFSVLIHLLNITGFIYAISKVTGIMPAFLSGIVEITVGAYNISISQADEMYKVALAATLIAWGGLSAHAQILSLISKTDISYFPFLLSKILHAVFAFGYSYILLAYINPDISVFYTNNNSWLKKFEASSINFIFIILLFLFLGISYHMIKHIVHHTIR</sequence>
<proteinExistence type="predicted"/>